<keyword evidence="5" id="KW-1278">Translocase</keyword>
<keyword evidence="9" id="KW-1185">Reference proteome</keyword>
<dbReference type="Pfam" id="PF00005">
    <property type="entry name" value="ABC_tran"/>
    <property type="match status" value="1"/>
</dbReference>
<dbReference type="InterPro" id="IPR027417">
    <property type="entry name" value="P-loop_NTPase"/>
</dbReference>
<reference evidence="8 9" key="1">
    <citation type="submission" date="2019-12" db="EMBL/GenBank/DDBJ databases">
        <title>Complete genome sequence of Algicella marina strain 9Alg 56(T) isolated from the red alga Tichocarpus crinitus.</title>
        <authorList>
            <person name="Kim S.-G."/>
            <person name="Nedashkovskaya O.I."/>
        </authorList>
    </citation>
    <scope>NUCLEOTIDE SEQUENCE [LARGE SCALE GENOMIC DNA]</scope>
    <source>
        <strain evidence="8 9">9Alg 56</strain>
    </source>
</reference>
<dbReference type="Proteomes" id="UP000464495">
    <property type="component" value="Chromosome"/>
</dbReference>
<dbReference type="KEGG" id="amaq:GO499_02640"/>
<dbReference type="SMART" id="SM00382">
    <property type="entry name" value="AAA"/>
    <property type="match status" value="1"/>
</dbReference>
<dbReference type="PROSITE" id="PS50893">
    <property type="entry name" value="ABC_TRANSPORTER_2"/>
    <property type="match status" value="1"/>
</dbReference>
<evidence type="ECO:0000256" key="1">
    <source>
        <dbReference type="ARBA" id="ARBA00022448"/>
    </source>
</evidence>
<proteinExistence type="predicted"/>
<organism evidence="8 9">
    <name type="scientific">Algicella marina</name>
    <dbReference type="NCBI Taxonomy" id="2683284"/>
    <lineage>
        <taxon>Bacteria</taxon>
        <taxon>Pseudomonadati</taxon>
        <taxon>Pseudomonadota</taxon>
        <taxon>Alphaproteobacteria</taxon>
        <taxon>Rhodobacterales</taxon>
        <taxon>Paracoccaceae</taxon>
        <taxon>Algicella</taxon>
    </lineage>
</organism>
<evidence type="ECO:0000313" key="8">
    <source>
        <dbReference type="EMBL" id="QHQ34162.1"/>
    </source>
</evidence>
<dbReference type="InterPro" id="IPR003593">
    <property type="entry name" value="AAA+_ATPase"/>
</dbReference>
<evidence type="ECO:0000259" key="7">
    <source>
        <dbReference type="PROSITE" id="PS50893"/>
    </source>
</evidence>
<dbReference type="SUPFAM" id="SSF52540">
    <property type="entry name" value="P-loop containing nucleoside triphosphate hydrolases"/>
    <property type="match status" value="1"/>
</dbReference>
<dbReference type="RefSeq" id="WP_161860733.1">
    <property type="nucleotide sequence ID" value="NZ_CP046620.1"/>
</dbReference>
<feature type="domain" description="ABC transporter" evidence="7">
    <location>
        <begin position="3"/>
        <end position="213"/>
    </location>
</feature>
<evidence type="ECO:0000256" key="6">
    <source>
        <dbReference type="ARBA" id="ARBA00023136"/>
    </source>
</evidence>
<evidence type="ECO:0000256" key="5">
    <source>
        <dbReference type="ARBA" id="ARBA00022967"/>
    </source>
</evidence>
<dbReference type="GO" id="GO:0017004">
    <property type="term" value="P:cytochrome complex assembly"/>
    <property type="evidence" value="ECO:0007669"/>
    <property type="project" value="UniProtKB-KW"/>
</dbReference>
<dbReference type="NCBIfam" id="TIGR01189">
    <property type="entry name" value="ccmA"/>
    <property type="match status" value="1"/>
</dbReference>
<dbReference type="Gene3D" id="3.40.50.300">
    <property type="entry name" value="P-loop containing nucleotide triphosphate hydrolases"/>
    <property type="match status" value="1"/>
</dbReference>
<keyword evidence="2" id="KW-0547">Nucleotide-binding</keyword>
<dbReference type="AlphaFoldDB" id="A0A6P1T0W1"/>
<sequence>MSLVVSDFATYRQARPVQTGIAFSLSPGEALLLRGPNGVGKTSLLRALAGLGAAEGHANHNGHDLLTERAAYLEGIALSGHLDAVKPAMTVRETLAFWVDLYGAAPGNIAARFDLASLADRPAGRLSAGQKRRLGLARLPLTGAGLWLMDEPTVSLDGDNTARLTDLLSEHLAAGGMAVIASHLPLGLPDCRTLCLSPLTVGRDTDPFLEGSIA</sequence>
<dbReference type="InterPro" id="IPR005895">
    <property type="entry name" value="ABC_transptr_haem_export_CcmA"/>
</dbReference>
<dbReference type="GO" id="GO:0022857">
    <property type="term" value="F:transmembrane transporter activity"/>
    <property type="evidence" value="ECO:0007669"/>
    <property type="project" value="InterPro"/>
</dbReference>
<dbReference type="GO" id="GO:0005524">
    <property type="term" value="F:ATP binding"/>
    <property type="evidence" value="ECO:0007669"/>
    <property type="project" value="UniProtKB-KW"/>
</dbReference>
<keyword evidence="1" id="KW-0813">Transport</keyword>
<dbReference type="PANTHER" id="PTHR43499:SF1">
    <property type="entry name" value="ABC TRANSPORTER I FAMILY MEMBER 1"/>
    <property type="match status" value="1"/>
</dbReference>
<dbReference type="PANTHER" id="PTHR43499">
    <property type="entry name" value="ABC TRANSPORTER I FAMILY MEMBER 1"/>
    <property type="match status" value="1"/>
</dbReference>
<accession>A0A6P1T0W1</accession>
<evidence type="ECO:0000256" key="3">
    <source>
        <dbReference type="ARBA" id="ARBA00022748"/>
    </source>
</evidence>
<evidence type="ECO:0000256" key="2">
    <source>
        <dbReference type="ARBA" id="ARBA00022741"/>
    </source>
</evidence>
<protein>
    <submittedName>
        <fullName evidence="8">Heme ABC exporter ATP-binding protein CcmA</fullName>
    </submittedName>
</protein>
<name>A0A6P1T0W1_9RHOB</name>
<keyword evidence="4 8" id="KW-0067">ATP-binding</keyword>
<dbReference type="InterPro" id="IPR003439">
    <property type="entry name" value="ABC_transporter-like_ATP-bd"/>
</dbReference>
<keyword evidence="3" id="KW-0201">Cytochrome c-type biogenesis</keyword>
<dbReference type="EMBL" id="CP046620">
    <property type="protein sequence ID" value="QHQ34162.1"/>
    <property type="molecule type" value="Genomic_DNA"/>
</dbReference>
<gene>
    <name evidence="8" type="primary">ccmA</name>
    <name evidence="8" type="ORF">GO499_02640</name>
</gene>
<dbReference type="GO" id="GO:0016887">
    <property type="term" value="F:ATP hydrolysis activity"/>
    <property type="evidence" value="ECO:0007669"/>
    <property type="project" value="InterPro"/>
</dbReference>
<evidence type="ECO:0000256" key="4">
    <source>
        <dbReference type="ARBA" id="ARBA00022840"/>
    </source>
</evidence>
<keyword evidence="6" id="KW-0472">Membrane</keyword>
<evidence type="ECO:0000313" key="9">
    <source>
        <dbReference type="Proteomes" id="UP000464495"/>
    </source>
</evidence>